<keyword evidence="3" id="KW-0540">Nuclease</keyword>
<dbReference type="InterPro" id="IPR012296">
    <property type="entry name" value="Nuclease_put_TT1808"/>
</dbReference>
<dbReference type="Pfam" id="PF05685">
    <property type="entry name" value="Uma2"/>
    <property type="match status" value="1"/>
</dbReference>
<comment type="caution">
    <text evidence="3">The sequence shown here is derived from an EMBL/GenBank/DDBJ whole genome shotgun (WGS) entry which is preliminary data.</text>
</comment>
<evidence type="ECO:0000313" key="3">
    <source>
        <dbReference type="EMBL" id="MBW4659087.1"/>
    </source>
</evidence>
<dbReference type="PANTHER" id="PTHR33352:SF3">
    <property type="entry name" value="SLR1612 PROTEIN"/>
    <property type="match status" value="1"/>
</dbReference>
<dbReference type="InterPro" id="IPR011335">
    <property type="entry name" value="Restrct_endonuc-II-like"/>
</dbReference>
<sequence length="259" mass="30392">MSEPALEKKPEENSETEWHNVPTQDDLLCDDGIPMETHRHKLQMDLLTIPLHNWLVANQRQSFVGGNMFVYFSPLQVRNQDYRGPDVFVALDVSRDDRKSWVVWEEGKAPDVVIELLSTSTAQQDKTVKKQIYQQQLRIPEYFWYDPFNPEDFAGFSLERGIYQPIPFDSQRRLVSQQLGLNLVCWQGQYMAADATWLRWATLAGELLPTGQEQVAEERQRTEEQRQYAEEQRQYAEEQRQRADRLAARLREMGIDPDD</sequence>
<protein>
    <submittedName>
        <fullName evidence="3">Uma2 family endonuclease</fullName>
    </submittedName>
</protein>
<evidence type="ECO:0000259" key="2">
    <source>
        <dbReference type="Pfam" id="PF05685"/>
    </source>
</evidence>
<keyword evidence="3" id="KW-0378">Hydrolase</keyword>
<keyword evidence="3" id="KW-0255">Endonuclease</keyword>
<reference evidence="3" key="2">
    <citation type="journal article" date="2022" name="Microbiol. Resour. Announc.">
        <title>Metagenome Sequencing to Explore Phylogenomics of Terrestrial Cyanobacteria.</title>
        <authorList>
            <person name="Ward R.D."/>
            <person name="Stajich J.E."/>
            <person name="Johansen J.R."/>
            <person name="Huntemann M."/>
            <person name="Clum A."/>
            <person name="Foster B."/>
            <person name="Foster B."/>
            <person name="Roux S."/>
            <person name="Palaniappan K."/>
            <person name="Varghese N."/>
            <person name="Mukherjee S."/>
            <person name="Reddy T.B.K."/>
            <person name="Daum C."/>
            <person name="Copeland A."/>
            <person name="Chen I.A."/>
            <person name="Ivanova N.N."/>
            <person name="Kyrpides N.C."/>
            <person name="Shapiro N."/>
            <person name="Eloe-Fadrosh E.A."/>
            <person name="Pietrasiak N."/>
        </authorList>
    </citation>
    <scope>NUCLEOTIDE SEQUENCE</scope>
    <source>
        <strain evidence="3">UHER 2000/2452</strain>
    </source>
</reference>
<evidence type="ECO:0000313" key="4">
    <source>
        <dbReference type="Proteomes" id="UP000757435"/>
    </source>
</evidence>
<dbReference type="Gene3D" id="3.90.1570.10">
    <property type="entry name" value="tt1808, chain A"/>
    <property type="match status" value="1"/>
</dbReference>
<feature type="region of interest" description="Disordered" evidence="1">
    <location>
        <begin position="214"/>
        <end position="259"/>
    </location>
</feature>
<dbReference type="SUPFAM" id="SSF52980">
    <property type="entry name" value="Restriction endonuclease-like"/>
    <property type="match status" value="1"/>
</dbReference>
<feature type="compositionally biased region" description="Basic and acidic residues" evidence="1">
    <location>
        <begin position="1"/>
        <end position="18"/>
    </location>
</feature>
<evidence type="ECO:0000256" key="1">
    <source>
        <dbReference type="SAM" id="MobiDB-lite"/>
    </source>
</evidence>
<dbReference type="EMBL" id="JAHHHD010000009">
    <property type="protein sequence ID" value="MBW4659087.1"/>
    <property type="molecule type" value="Genomic_DNA"/>
</dbReference>
<dbReference type="CDD" id="cd06260">
    <property type="entry name" value="DUF820-like"/>
    <property type="match status" value="1"/>
</dbReference>
<gene>
    <name evidence="3" type="ORF">KME15_10455</name>
</gene>
<dbReference type="Proteomes" id="UP000757435">
    <property type="component" value="Unassembled WGS sequence"/>
</dbReference>
<name>A0A951QA88_9CYAN</name>
<feature type="domain" description="Putative restriction endonuclease" evidence="2">
    <location>
        <begin position="34"/>
        <end position="181"/>
    </location>
</feature>
<feature type="region of interest" description="Disordered" evidence="1">
    <location>
        <begin position="1"/>
        <end position="25"/>
    </location>
</feature>
<dbReference type="InterPro" id="IPR008538">
    <property type="entry name" value="Uma2"/>
</dbReference>
<reference evidence="3" key="1">
    <citation type="submission" date="2021-05" db="EMBL/GenBank/DDBJ databases">
        <authorList>
            <person name="Pietrasiak N."/>
            <person name="Ward R."/>
            <person name="Stajich J.E."/>
            <person name="Kurbessoian T."/>
        </authorList>
    </citation>
    <scope>NUCLEOTIDE SEQUENCE</scope>
    <source>
        <strain evidence="3">UHER 2000/2452</strain>
    </source>
</reference>
<dbReference type="GO" id="GO:0004519">
    <property type="term" value="F:endonuclease activity"/>
    <property type="evidence" value="ECO:0007669"/>
    <property type="project" value="UniProtKB-KW"/>
</dbReference>
<accession>A0A951QA88</accession>
<proteinExistence type="predicted"/>
<organism evidence="3 4">
    <name type="scientific">Drouetiella hepatica Uher 2000/2452</name>
    <dbReference type="NCBI Taxonomy" id="904376"/>
    <lineage>
        <taxon>Bacteria</taxon>
        <taxon>Bacillati</taxon>
        <taxon>Cyanobacteriota</taxon>
        <taxon>Cyanophyceae</taxon>
        <taxon>Oculatellales</taxon>
        <taxon>Oculatellaceae</taxon>
        <taxon>Drouetiella</taxon>
    </lineage>
</organism>
<dbReference type="AlphaFoldDB" id="A0A951QA88"/>
<dbReference type="PANTHER" id="PTHR33352">
    <property type="entry name" value="SLR1095 PROTEIN"/>
    <property type="match status" value="1"/>
</dbReference>
<feature type="compositionally biased region" description="Basic and acidic residues" evidence="1">
    <location>
        <begin position="216"/>
        <end position="259"/>
    </location>
</feature>